<organism evidence="1 2">
    <name type="scientific">Daphnia magna</name>
    <dbReference type="NCBI Taxonomy" id="35525"/>
    <lineage>
        <taxon>Eukaryota</taxon>
        <taxon>Metazoa</taxon>
        <taxon>Ecdysozoa</taxon>
        <taxon>Arthropoda</taxon>
        <taxon>Crustacea</taxon>
        <taxon>Branchiopoda</taxon>
        <taxon>Diplostraca</taxon>
        <taxon>Cladocera</taxon>
        <taxon>Anomopoda</taxon>
        <taxon>Daphniidae</taxon>
        <taxon>Daphnia</taxon>
    </lineage>
</organism>
<name>A0ABR0ARX9_9CRUS</name>
<proteinExistence type="predicted"/>
<dbReference type="EMBL" id="JAOYFB010000038">
    <property type="protein sequence ID" value="KAK4027851.1"/>
    <property type="molecule type" value="Genomic_DNA"/>
</dbReference>
<dbReference type="Proteomes" id="UP001234178">
    <property type="component" value="Unassembled WGS sequence"/>
</dbReference>
<keyword evidence="2" id="KW-1185">Reference proteome</keyword>
<evidence type="ECO:0000313" key="1">
    <source>
        <dbReference type="EMBL" id="KAK4027851.1"/>
    </source>
</evidence>
<reference evidence="1 2" key="1">
    <citation type="journal article" date="2023" name="Nucleic Acids Res.">
        <title>The hologenome of Daphnia magna reveals possible DNA methylation and microbiome-mediated evolution of the host genome.</title>
        <authorList>
            <person name="Chaturvedi A."/>
            <person name="Li X."/>
            <person name="Dhandapani V."/>
            <person name="Marshall H."/>
            <person name="Kissane S."/>
            <person name="Cuenca-Cambronero M."/>
            <person name="Asole G."/>
            <person name="Calvet F."/>
            <person name="Ruiz-Romero M."/>
            <person name="Marangio P."/>
            <person name="Guigo R."/>
            <person name="Rago D."/>
            <person name="Mirbahai L."/>
            <person name="Eastwood N."/>
            <person name="Colbourne J.K."/>
            <person name="Zhou J."/>
            <person name="Mallon E."/>
            <person name="Orsini L."/>
        </authorList>
    </citation>
    <scope>NUCLEOTIDE SEQUENCE [LARGE SCALE GENOMIC DNA]</scope>
    <source>
        <strain evidence="1">LRV0_1</strain>
    </source>
</reference>
<protein>
    <submittedName>
        <fullName evidence="1">Uncharacterized protein</fullName>
    </submittedName>
</protein>
<comment type="caution">
    <text evidence="1">The sequence shown here is derived from an EMBL/GenBank/DDBJ whole genome shotgun (WGS) entry which is preliminary data.</text>
</comment>
<sequence length="96" mass="10654">MAKRVEHMKCKACGVKPLACHCDGNMKCYRSESAQSYGAKELLENMAIAKNDEVLWFGHFRKGAAVTVGEEMEQGFSKISRYNASTKPMTSSKTIT</sequence>
<accession>A0ABR0ARX9</accession>
<gene>
    <name evidence="1" type="ORF">OUZ56_016992</name>
</gene>
<evidence type="ECO:0000313" key="2">
    <source>
        <dbReference type="Proteomes" id="UP001234178"/>
    </source>
</evidence>